<feature type="chain" id="PRO_5002238521" description="DUF7580 domain-containing protein" evidence="2">
    <location>
        <begin position="21"/>
        <end position="558"/>
    </location>
</feature>
<feature type="signal peptide" evidence="2">
    <location>
        <begin position="1"/>
        <end position="20"/>
    </location>
</feature>
<dbReference type="RefSeq" id="XP_016247023.1">
    <property type="nucleotide sequence ID" value="XM_016393604.1"/>
</dbReference>
<keyword evidence="5" id="KW-1185">Reference proteome</keyword>
<dbReference type="STRING" id="569365.A0A0D2ANZ0"/>
<dbReference type="HOGENOM" id="CLU_026305_3_1_1"/>
<dbReference type="OrthoDB" id="4153693at2759"/>
<feature type="compositionally biased region" description="Polar residues" evidence="1">
    <location>
        <begin position="478"/>
        <end position="489"/>
    </location>
</feature>
<evidence type="ECO:0000313" key="5">
    <source>
        <dbReference type="Proteomes" id="UP000054466"/>
    </source>
</evidence>
<keyword evidence="2" id="KW-0732">Signal</keyword>
<evidence type="ECO:0000256" key="2">
    <source>
        <dbReference type="SAM" id="SignalP"/>
    </source>
</evidence>
<feature type="domain" description="DUF7580" evidence="3">
    <location>
        <begin position="380"/>
        <end position="519"/>
    </location>
</feature>
<evidence type="ECO:0000259" key="3">
    <source>
        <dbReference type="Pfam" id="PF24476"/>
    </source>
</evidence>
<dbReference type="EMBL" id="KN847043">
    <property type="protein sequence ID" value="KIW26807.1"/>
    <property type="molecule type" value="Genomic_DNA"/>
</dbReference>
<gene>
    <name evidence="4" type="ORF">PV07_06612</name>
</gene>
<protein>
    <recommendedName>
        <fullName evidence="3">DUF7580 domain-containing protein</fullName>
    </recommendedName>
</protein>
<proteinExistence type="predicted"/>
<dbReference type="Proteomes" id="UP000054466">
    <property type="component" value="Unassembled WGS sequence"/>
</dbReference>
<name>A0A0D2ANZ0_9EURO</name>
<sequence>MSGVEAAGLVLGAIPLIISALEHCEDVAAPTIAFLHWKRYLGRLVRELYTIRVSYDQAIRLLLAPLADLADQTTMMEDPQSPLWREGDIADELRDRLGPVYHPFILTIDEVTEILVEIASSLNIPGSQQVVTSQTLLPVVASNLPTANTSNIRNNFDFRQRIKFTMKKNRAKTSLDRLEACTRRIDAWVARADKLQEETPQSRLKLKFSASLGTIQENASKIYGAISRNWCTDKPIHVARLLLEQRLLRSKKRKRPSQSAGVSSVAQATCFGLSLYGDCCAPSGWLNSEIRIDEVLPSTTTVRVTISVPGTAADNTASLQGITNFCKIIKEPIHPFVGFSLDDMGCLKSYSLKMGAEHVPNSLTLEELLPHFGRRLPTEQVYGLAITLVASILQLSQTPWLESKWSKKCILFSRANNNLPWTVDLKYPYLANSFHCVGHQAPNGPPVTHGCSNLLTLAIMLLEINSGQPVEQRRQDSQKANTPSDDQSDLQLASKWLKEEKSHGRISCGFFQAILTCLQDYLNPDASFADEGYCAAFKEKALVPLEEEMEILLYGLPR</sequence>
<dbReference type="GeneID" id="27345806"/>
<evidence type="ECO:0000313" key="4">
    <source>
        <dbReference type="EMBL" id="KIW26807.1"/>
    </source>
</evidence>
<reference evidence="4 5" key="1">
    <citation type="submission" date="2015-01" db="EMBL/GenBank/DDBJ databases">
        <title>The Genome Sequence of Cladophialophora immunda CBS83496.</title>
        <authorList>
            <consortium name="The Broad Institute Genomics Platform"/>
            <person name="Cuomo C."/>
            <person name="de Hoog S."/>
            <person name="Gorbushina A."/>
            <person name="Stielow B."/>
            <person name="Teixiera M."/>
            <person name="Abouelleil A."/>
            <person name="Chapman S.B."/>
            <person name="Priest M."/>
            <person name="Young S.K."/>
            <person name="Wortman J."/>
            <person name="Nusbaum C."/>
            <person name="Birren B."/>
        </authorList>
    </citation>
    <scope>NUCLEOTIDE SEQUENCE [LARGE SCALE GENOMIC DNA]</scope>
    <source>
        <strain evidence="4 5">CBS 83496</strain>
    </source>
</reference>
<dbReference type="PANTHER" id="PTHR35186">
    <property type="entry name" value="ANK_REP_REGION DOMAIN-CONTAINING PROTEIN"/>
    <property type="match status" value="1"/>
</dbReference>
<accession>A0A0D2ANZ0</accession>
<feature type="region of interest" description="Disordered" evidence="1">
    <location>
        <begin position="470"/>
        <end position="489"/>
    </location>
</feature>
<dbReference type="Pfam" id="PF24476">
    <property type="entry name" value="DUF7580"/>
    <property type="match status" value="1"/>
</dbReference>
<dbReference type="PANTHER" id="PTHR35186:SF4">
    <property type="entry name" value="PRION-INHIBITION AND PROPAGATION HELO DOMAIN-CONTAINING PROTEIN"/>
    <property type="match status" value="1"/>
</dbReference>
<dbReference type="InterPro" id="IPR056002">
    <property type="entry name" value="DUF7580"/>
</dbReference>
<organism evidence="4 5">
    <name type="scientific">Cladophialophora immunda</name>
    <dbReference type="NCBI Taxonomy" id="569365"/>
    <lineage>
        <taxon>Eukaryota</taxon>
        <taxon>Fungi</taxon>
        <taxon>Dikarya</taxon>
        <taxon>Ascomycota</taxon>
        <taxon>Pezizomycotina</taxon>
        <taxon>Eurotiomycetes</taxon>
        <taxon>Chaetothyriomycetidae</taxon>
        <taxon>Chaetothyriales</taxon>
        <taxon>Herpotrichiellaceae</taxon>
        <taxon>Cladophialophora</taxon>
    </lineage>
</organism>
<dbReference type="AlphaFoldDB" id="A0A0D2ANZ0"/>
<dbReference type="VEuPathDB" id="FungiDB:PV07_06612"/>
<evidence type="ECO:0000256" key="1">
    <source>
        <dbReference type="SAM" id="MobiDB-lite"/>
    </source>
</evidence>